<feature type="region of interest" description="Disordered" evidence="1">
    <location>
        <begin position="1"/>
        <end position="28"/>
    </location>
</feature>
<dbReference type="OrthoDB" id="10384016at2759"/>
<feature type="region of interest" description="Disordered" evidence="1">
    <location>
        <begin position="109"/>
        <end position="137"/>
    </location>
</feature>
<feature type="compositionally biased region" description="Acidic residues" evidence="1">
    <location>
        <begin position="426"/>
        <end position="457"/>
    </location>
</feature>
<reference evidence="2" key="1">
    <citation type="submission" date="2021-02" db="EMBL/GenBank/DDBJ databases">
        <title>First Annotated Genome of the Yellow-green Alga Tribonema minus.</title>
        <authorList>
            <person name="Mahan K.M."/>
        </authorList>
    </citation>
    <scope>NUCLEOTIDE SEQUENCE</scope>
    <source>
        <strain evidence="2">UTEX B ZZ1240</strain>
    </source>
</reference>
<dbReference type="Proteomes" id="UP000664859">
    <property type="component" value="Unassembled WGS sequence"/>
</dbReference>
<evidence type="ECO:0000256" key="1">
    <source>
        <dbReference type="SAM" id="MobiDB-lite"/>
    </source>
</evidence>
<evidence type="ECO:0008006" key="4">
    <source>
        <dbReference type="Google" id="ProtNLM"/>
    </source>
</evidence>
<evidence type="ECO:0000313" key="2">
    <source>
        <dbReference type="EMBL" id="KAG5186042.1"/>
    </source>
</evidence>
<comment type="caution">
    <text evidence="2">The sequence shown here is derived from an EMBL/GenBank/DDBJ whole genome shotgun (WGS) entry which is preliminary data.</text>
</comment>
<feature type="compositionally biased region" description="Gly residues" evidence="1">
    <location>
        <begin position="269"/>
        <end position="282"/>
    </location>
</feature>
<feature type="compositionally biased region" description="Low complexity" evidence="1">
    <location>
        <begin position="377"/>
        <end position="394"/>
    </location>
</feature>
<proteinExistence type="predicted"/>
<dbReference type="AlphaFoldDB" id="A0A836CHE9"/>
<dbReference type="SUPFAM" id="SSF55811">
    <property type="entry name" value="Nudix"/>
    <property type="match status" value="1"/>
</dbReference>
<keyword evidence="3" id="KW-1185">Reference proteome</keyword>
<organism evidence="2 3">
    <name type="scientific">Tribonema minus</name>
    <dbReference type="NCBI Taxonomy" id="303371"/>
    <lineage>
        <taxon>Eukaryota</taxon>
        <taxon>Sar</taxon>
        <taxon>Stramenopiles</taxon>
        <taxon>Ochrophyta</taxon>
        <taxon>PX clade</taxon>
        <taxon>Xanthophyceae</taxon>
        <taxon>Tribonematales</taxon>
        <taxon>Tribonemataceae</taxon>
        <taxon>Tribonema</taxon>
    </lineage>
</organism>
<evidence type="ECO:0000313" key="3">
    <source>
        <dbReference type="Proteomes" id="UP000664859"/>
    </source>
</evidence>
<dbReference type="InterPro" id="IPR015797">
    <property type="entry name" value="NUDIX_hydrolase-like_dom_sf"/>
</dbReference>
<feature type="compositionally biased region" description="Low complexity" evidence="1">
    <location>
        <begin position="458"/>
        <end position="470"/>
    </location>
</feature>
<feature type="region of interest" description="Disordered" evidence="1">
    <location>
        <begin position="377"/>
        <end position="520"/>
    </location>
</feature>
<feature type="compositionally biased region" description="Basic residues" evidence="1">
    <location>
        <begin position="1"/>
        <end position="15"/>
    </location>
</feature>
<sequence>MHRYKAGFRGRGRRRSSLETPGLHQSPPLEMQGAFAEQQQRQHQFGYEPTGPPAGWMHNAVPYSGQHETSLTSNRSSMRSIPSLRRCHGKCVFFSSTCSRLMRNTSMTSCHRKSFSTRNSHSRHSPPGGDDLLSSNYAGPALRPREADWYKAAGILPLATLPPERGGCAAVLLGVEMRKGAQCIGHMGGKREDRDGRPAETAWRETWEESGKVLTREARQAFMAATDSGAARVLWVRDCKQVLYAYRVPVEWGDALAVAFNGAAASGGGGSGGGGAAAGSGVGPTRAGATADRSNTTLLELRWVPVRELEAAASSGRVAGFMPAPLLRAMLRDRAFIAELQAAPAEAADAAQLAAAGARLHWGALAEAVGPGSRGTAELAAQAAQEPAAAGGFADWQHGGGGEAAAQQQETAPAGEHQAAAPAAENPEDVSMAEDEGTSTTDDEEDVSMAEEQEEAESAAQHQEAAPAAQLHGDVPVAERAGAAQSRAQPGVGEEPATQQQAARQVETLVWSDEDEDNFDTGFDDLIAVLRAAP</sequence>
<gene>
    <name evidence="2" type="ORF">JKP88DRAFT_309949</name>
</gene>
<accession>A0A836CHE9</accession>
<feature type="compositionally biased region" description="Basic residues" evidence="1">
    <location>
        <begin position="110"/>
        <end position="124"/>
    </location>
</feature>
<name>A0A836CHE9_9STRA</name>
<feature type="region of interest" description="Disordered" evidence="1">
    <location>
        <begin position="269"/>
        <end position="291"/>
    </location>
</feature>
<dbReference type="EMBL" id="JAFCMP010000113">
    <property type="protein sequence ID" value="KAG5186042.1"/>
    <property type="molecule type" value="Genomic_DNA"/>
</dbReference>
<feature type="compositionally biased region" description="Low complexity" evidence="1">
    <location>
        <begin position="404"/>
        <end position="425"/>
    </location>
</feature>
<protein>
    <recommendedName>
        <fullName evidence="4">Nudix hydrolase domain-containing protein</fullName>
    </recommendedName>
</protein>